<dbReference type="AlphaFoldDB" id="D7FYV7"/>
<dbReference type="PIRSF" id="PIRSF028841">
    <property type="entry name" value="APC10_sub"/>
    <property type="match status" value="1"/>
</dbReference>
<dbReference type="EMBL" id="FN649758">
    <property type="protein sequence ID" value="CBJ26599.1"/>
    <property type="molecule type" value="Genomic_DNA"/>
</dbReference>
<dbReference type="OMA" id="FITIEFP"/>
<keyword evidence="10" id="KW-1185">Reference proteome</keyword>
<comment type="similarity">
    <text evidence="1 6">Belongs to the APC10 family.</text>
</comment>
<evidence type="ECO:0000313" key="10">
    <source>
        <dbReference type="Proteomes" id="UP000002630"/>
    </source>
</evidence>
<dbReference type="Gene3D" id="2.60.120.260">
    <property type="entry name" value="Galactose-binding domain-like"/>
    <property type="match status" value="1"/>
</dbReference>
<dbReference type="SUPFAM" id="SSF49785">
    <property type="entry name" value="Galactose-binding domain-like"/>
    <property type="match status" value="1"/>
</dbReference>
<reference evidence="9 10" key="1">
    <citation type="journal article" date="2010" name="Nature">
        <title>The Ectocarpus genome and the independent evolution of multicellularity in brown algae.</title>
        <authorList>
            <person name="Cock J.M."/>
            <person name="Sterck L."/>
            <person name="Rouze P."/>
            <person name="Scornet D."/>
            <person name="Allen A.E."/>
            <person name="Amoutzias G."/>
            <person name="Anthouard V."/>
            <person name="Artiguenave F."/>
            <person name="Aury J.M."/>
            <person name="Badger J.H."/>
            <person name="Beszteri B."/>
            <person name="Billiau K."/>
            <person name="Bonnet E."/>
            <person name="Bothwell J.H."/>
            <person name="Bowler C."/>
            <person name="Boyen C."/>
            <person name="Brownlee C."/>
            <person name="Carrano C.J."/>
            <person name="Charrier B."/>
            <person name="Cho G.Y."/>
            <person name="Coelho S.M."/>
            <person name="Collen J."/>
            <person name="Corre E."/>
            <person name="Da Silva C."/>
            <person name="Delage L."/>
            <person name="Delaroque N."/>
            <person name="Dittami S.M."/>
            <person name="Doulbeau S."/>
            <person name="Elias M."/>
            <person name="Farnham G."/>
            <person name="Gachon C.M."/>
            <person name="Gschloessl B."/>
            <person name="Heesch S."/>
            <person name="Jabbari K."/>
            <person name="Jubin C."/>
            <person name="Kawai H."/>
            <person name="Kimura K."/>
            <person name="Kloareg B."/>
            <person name="Kupper F.C."/>
            <person name="Lang D."/>
            <person name="Le Bail A."/>
            <person name="Leblanc C."/>
            <person name="Lerouge P."/>
            <person name="Lohr M."/>
            <person name="Lopez P.J."/>
            <person name="Martens C."/>
            <person name="Maumus F."/>
            <person name="Michel G."/>
            <person name="Miranda-Saavedra D."/>
            <person name="Morales J."/>
            <person name="Moreau H."/>
            <person name="Motomura T."/>
            <person name="Nagasato C."/>
            <person name="Napoli C.A."/>
            <person name="Nelson D.R."/>
            <person name="Nyvall-Collen P."/>
            <person name="Peters A.F."/>
            <person name="Pommier C."/>
            <person name="Potin P."/>
            <person name="Poulain J."/>
            <person name="Quesneville H."/>
            <person name="Read B."/>
            <person name="Rensing S.A."/>
            <person name="Ritter A."/>
            <person name="Rousvoal S."/>
            <person name="Samanta M."/>
            <person name="Samson G."/>
            <person name="Schroeder D.C."/>
            <person name="Segurens B."/>
            <person name="Strittmatter M."/>
            <person name="Tonon T."/>
            <person name="Tregear J.W."/>
            <person name="Valentin K."/>
            <person name="von Dassow P."/>
            <person name="Yamagishi T."/>
            <person name="Van de Peer Y."/>
            <person name="Wincker P."/>
        </authorList>
    </citation>
    <scope>NUCLEOTIDE SEQUENCE [LARGE SCALE GENOMIC DNA]</scope>
    <source>
        <strain evidence="10">Ec32 / CCAP1310/4</strain>
    </source>
</reference>
<keyword evidence="4 6" id="KW-0833">Ubl conjugation pathway</keyword>
<dbReference type="SMART" id="SM01337">
    <property type="entry name" value="APC10"/>
    <property type="match status" value="1"/>
</dbReference>
<dbReference type="eggNOG" id="KOG3437">
    <property type="taxonomic scope" value="Eukaryota"/>
</dbReference>
<accession>D7FYV7</accession>
<dbReference type="GO" id="GO:0031145">
    <property type="term" value="P:anaphase-promoting complex-dependent catabolic process"/>
    <property type="evidence" value="ECO:0007669"/>
    <property type="project" value="InterPro"/>
</dbReference>
<dbReference type="Proteomes" id="UP000002630">
    <property type="component" value="Linkage Group LG33"/>
</dbReference>
<dbReference type="PROSITE" id="PS51284">
    <property type="entry name" value="DOC"/>
    <property type="match status" value="1"/>
</dbReference>
<dbReference type="GO" id="GO:0070979">
    <property type="term" value="P:protein K11-linked ubiquitination"/>
    <property type="evidence" value="ECO:0007669"/>
    <property type="project" value="TreeGrafter"/>
</dbReference>
<evidence type="ECO:0000256" key="5">
    <source>
        <dbReference type="ARBA" id="ARBA00023306"/>
    </source>
</evidence>
<dbReference type="InterPro" id="IPR016901">
    <property type="entry name" value="APC10/Doc1"/>
</dbReference>
<organism evidence="9 10">
    <name type="scientific">Ectocarpus siliculosus</name>
    <name type="common">Brown alga</name>
    <name type="synonym">Conferva siliculosa</name>
    <dbReference type="NCBI Taxonomy" id="2880"/>
    <lineage>
        <taxon>Eukaryota</taxon>
        <taxon>Sar</taxon>
        <taxon>Stramenopiles</taxon>
        <taxon>Ochrophyta</taxon>
        <taxon>PX clade</taxon>
        <taxon>Phaeophyceae</taxon>
        <taxon>Ectocarpales</taxon>
        <taxon>Ectocarpaceae</taxon>
        <taxon>Ectocarpus</taxon>
    </lineage>
</organism>
<keyword evidence="2 6" id="KW-0132">Cell division</keyword>
<evidence type="ECO:0000256" key="1">
    <source>
        <dbReference type="ARBA" id="ARBA00006762"/>
    </source>
</evidence>
<keyword evidence="3 6" id="KW-0498">Mitosis</keyword>
<evidence type="ECO:0000256" key="2">
    <source>
        <dbReference type="ARBA" id="ARBA00022618"/>
    </source>
</evidence>
<dbReference type="OrthoDB" id="24948at2759"/>
<dbReference type="GO" id="GO:0051301">
    <property type="term" value="P:cell division"/>
    <property type="evidence" value="ECO:0007669"/>
    <property type="project" value="UniProtKB-KW"/>
</dbReference>
<dbReference type="CDD" id="cd08366">
    <property type="entry name" value="APC10"/>
    <property type="match status" value="1"/>
</dbReference>
<dbReference type="STRING" id="2880.D7FYV7"/>
<dbReference type="InterPro" id="IPR008979">
    <property type="entry name" value="Galactose-bd-like_sf"/>
</dbReference>
<feature type="compositionally biased region" description="Polar residues" evidence="7">
    <location>
        <begin position="1"/>
        <end position="11"/>
    </location>
</feature>
<dbReference type="EMBL" id="FN648542">
    <property type="protein sequence ID" value="CBJ26599.1"/>
    <property type="molecule type" value="Genomic_DNA"/>
</dbReference>
<gene>
    <name evidence="9" type="primary">APC10</name>
    <name evidence="9" type="ORF">Esi_0035_0106</name>
</gene>
<feature type="region of interest" description="Disordered" evidence="7">
    <location>
        <begin position="1"/>
        <end position="25"/>
    </location>
</feature>
<dbReference type="Pfam" id="PF03256">
    <property type="entry name" value="ANAPC10"/>
    <property type="match status" value="1"/>
</dbReference>
<sequence>MADDSQVSQQPAQPPEAKTEASELDYVTRREIGREAVWSLSSAKPGNGVDQLRDDSTDTYWQSDGGQPHLINIQFHKKMTVVEIAFHLDFSSDESYTPKKLSIRAGSSFHDLVEVTVKELHEPVGWVRVPLFAPGGGGAAAIAADAAGGAEGPVLRAHFVQICVVAMHQNGRDTHIRQVKVFGPRLASVQHDPSLLEFISPEFETFACIR</sequence>
<evidence type="ECO:0000256" key="4">
    <source>
        <dbReference type="ARBA" id="ARBA00022786"/>
    </source>
</evidence>
<keyword evidence="5 6" id="KW-0131">Cell cycle</keyword>
<evidence type="ECO:0000313" key="9">
    <source>
        <dbReference type="EMBL" id="CBJ26599.1"/>
    </source>
</evidence>
<evidence type="ECO:0000259" key="8">
    <source>
        <dbReference type="PROSITE" id="PS51284"/>
    </source>
</evidence>
<dbReference type="InParanoid" id="D7FYV7"/>
<evidence type="ECO:0000256" key="6">
    <source>
        <dbReference type="PIRNR" id="PIRNR028841"/>
    </source>
</evidence>
<dbReference type="PANTHER" id="PTHR12936:SF0">
    <property type="entry name" value="ANAPHASE-PROMOTING COMPLEX SUBUNIT 10"/>
    <property type="match status" value="1"/>
</dbReference>
<dbReference type="FunCoup" id="D7FYV7">
    <property type="interactions" value="271"/>
</dbReference>
<name>D7FYV7_ECTSI</name>
<dbReference type="PANTHER" id="PTHR12936">
    <property type="entry name" value="ANAPHASE-PROMOTING COMPLEX 10"/>
    <property type="match status" value="1"/>
</dbReference>
<evidence type="ECO:0000256" key="3">
    <source>
        <dbReference type="ARBA" id="ARBA00022776"/>
    </source>
</evidence>
<comment type="function">
    <text evidence="6">Component of the anaphase promoting complex/cyclosome (APC/C), a cell cycle-regulated E3 ubiquitin-protein ligase complex that controls progression through mitosis and the G1 phase of the cell cycle.</text>
</comment>
<feature type="domain" description="DOC" evidence="8">
    <location>
        <begin position="8"/>
        <end position="208"/>
    </location>
</feature>
<proteinExistence type="inferred from homology"/>
<dbReference type="InterPro" id="IPR004939">
    <property type="entry name" value="APC_su10/DOC_dom"/>
</dbReference>
<dbReference type="GO" id="GO:0005680">
    <property type="term" value="C:anaphase-promoting complex"/>
    <property type="evidence" value="ECO:0007669"/>
    <property type="project" value="InterPro"/>
</dbReference>
<protein>
    <recommendedName>
        <fullName evidence="6">Anaphase-promoting complex subunit 10</fullName>
    </recommendedName>
</protein>
<evidence type="ECO:0000256" key="7">
    <source>
        <dbReference type="SAM" id="MobiDB-lite"/>
    </source>
</evidence>